<feature type="transmembrane region" description="Helical" evidence="2">
    <location>
        <begin position="151"/>
        <end position="184"/>
    </location>
</feature>
<feature type="compositionally biased region" description="Polar residues" evidence="1">
    <location>
        <begin position="354"/>
        <end position="365"/>
    </location>
</feature>
<evidence type="ECO:0000259" key="3">
    <source>
        <dbReference type="Pfam" id="PF20153"/>
    </source>
</evidence>
<feature type="transmembrane region" description="Helical" evidence="2">
    <location>
        <begin position="208"/>
        <end position="232"/>
    </location>
</feature>
<feature type="region of interest" description="Disordered" evidence="1">
    <location>
        <begin position="44"/>
        <end position="76"/>
    </location>
</feature>
<protein>
    <recommendedName>
        <fullName evidence="3">DUF6535 domain-containing protein</fullName>
    </recommendedName>
</protein>
<dbReference type="Pfam" id="PF20153">
    <property type="entry name" value="DUF6535"/>
    <property type="match status" value="1"/>
</dbReference>
<dbReference type="InterPro" id="IPR045338">
    <property type="entry name" value="DUF6535"/>
</dbReference>
<keyword evidence="2" id="KW-1133">Transmembrane helix</keyword>
<feature type="transmembrane region" description="Helical" evidence="2">
    <location>
        <begin position="247"/>
        <end position="268"/>
    </location>
</feature>
<gene>
    <name evidence="4" type="ORF">SISSUDRAFT_1066134</name>
</gene>
<dbReference type="AlphaFoldDB" id="A0A165YP74"/>
<keyword evidence="2" id="KW-0472">Membrane</keyword>
<evidence type="ECO:0000256" key="1">
    <source>
        <dbReference type="SAM" id="MobiDB-lite"/>
    </source>
</evidence>
<feature type="region of interest" description="Disordered" evidence="1">
    <location>
        <begin position="331"/>
        <end position="365"/>
    </location>
</feature>
<name>A0A165YP74_9AGAM</name>
<keyword evidence="5" id="KW-1185">Reference proteome</keyword>
<accession>A0A165YP74</accession>
<evidence type="ECO:0000256" key="2">
    <source>
        <dbReference type="SAM" id="Phobius"/>
    </source>
</evidence>
<feature type="domain" description="DUF6535" evidence="3">
    <location>
        <begin position="92"/>
        <end position="230"/>
    </location>
</feature>
<dbReference type="Proteomes" id="UP000076798">
    <property type="component" value="Unassembled WGS sequence"/>
</dbReference>
<dbReference type="EMBL" id="KV428240">
    <property type="protein sequence ID" value="KZT33459.1"/>
    <property type="molecule type" value="Genomic_DNA"/>
</dbReference>
<evidence type="ECO:0000313" key="4">
    <source>
        <dbReference type="EMBL" id="KZT33459.1"/>
    </source>
</evidence>
<reference evidence="4 5" key="1">
    <citation type="journal article" date="2016" name="Mol. Biol. Evol.">
        <title>Comparative Genomics of Early-Diverging Mushroom-Forming Fungi Provides Insights into the Origins of Lignocellulose Decay Capabilities.</title>
        <authorList>
            <person name="Nagy L.G."/>
            <person name="Riley R."/>
            <person name="Tritt A."/>
            <person name="Adam C."/>
            <person name="Daum C."/>
            <person name="Floudas D."/>
            <person name="Sun H."/>
            <person name="Yadav J.S."/>
            <person name="Pangilinan J."/>
            <person name="Larsson K.H."/>
            <person name="Matsuura K."/>
            <person name="Barry K."/>
            <person name="Labutti K."/>
            <person name="Kuo R."/>
            <person name="Ohm R.A."/>
            <person name="Bhattacharya S.S."/>
            <person name="Shirouzu T."/>
            <person name="Yoshinaga Y."/>
            <person name="Martin F.M."/>
            <person name="Grigoriev I.V."/>
            <person name="Hibbett D.S."/>
        </authorList>
    </citation>
    <scope>NUCLEOTIDE SEQUENCE [LARGE SCALE GENOMIC DNA]</scope>
    <source>
        <strain evidence="4 5">HHB10207 ss-3</strain>
    </source>
</reference>
<feature type="transmembrane region" description="Helical" evidence="2">
    <location>
        <begin position="107"/>
        <end position="131"/>
    </location>
</feature>
<evidence type="ECO:0000313" key="5">
    <source>
        <dbReference type="Proteomes" id="UP000076798"/>
    </source>
</evidence>
<organism evidence="4 5">
    <name type="scientific">Sistotremastrum suecicum HHB10207 ss-3</name>
    <dbReference type="NCBI Taxonomy" id="1314776"/>
    <lineage>
        <taxon>Eukaryota</taxon>
        <taxon>Fungi</taxon>
        <taxon>Dikarya</taxon>
        <taxon>Basidiomycota</taxon>
        <taxon>Agaricomycotina</taxon>
        <taxon>Agaricomycetes</taxon>
        <taxon>Sistotremastrales</taxon>
        <taxon>Sistotremastraceae</taxon>
        <taxon>Sistotremastrum</taxon>
    </lineage>
</organism>
<keyword evidence="2" id="KW-0812">Transmembrane</keyword>
<proteinExistence type="predicted"/>
<sequence>MQAQAINVIEDPFHPGIVSSSEIPRAGTDALLIEFLKMMAKQRPLGPKNEGFDLNGPTDRIDSSESVSSSQRPGEERTFDLKLEEIVELSEINDQVSEWRQQISIQLVVGTLFLSVVTGFAAPITQAWLASPYIGKEHPAPSDTVILPLPLVYSVSLYALSIVFGTLDAVMCVMGLIWAGQLLVEPKRNTREERRTTRTKRRQQMEKLMSFVICVSYCMLLYCILLFVVGGITEIMAVGLHNAPKPLVGVCGAIGMLLALLGTVAVFYTTAHAIAHDDSPFETPWTELNRKLLDKGNGRWKKVRSRVAVWGAVIAAPGRVRNRWPRFRRPASEYNNVSGSGDVSAEPSIHADESSQTVGQESGSV</sequence>